<comment type="caution">
    <text evidence="2">The sequence shown here is derived from an EMBL/GenBank/DDBJ whole genome shotgun (WGS) entry which is preliminary data.</text>
</comment>
<keyword evidence="1" id="KW-0732">Signal</keyword>
<gene>
    <name evidence="2" type="ORF">HG263_04775</name>
</gene>
<name>A0A849VAF8_9GAMM</name>
<proteinExistence type="predicted"/>
<feature type="chain" id="PRO_5032597571" evidence="1">
    <location>
        <begin position="23"/>
        <end position="228"/>
    </location>
</feature>
<dbReference type="EMBL" id="JABBPG010000002">
    <property type="protein sequence ID" value="NOU49848.1"/>
    <property type="molecule type" value="Genomic_DNA"/>
</dbReference>
<dbReference type="AlphaFoldDB" id="A0A849VAF8"/>
<organism evidence="2 3">
    <name type="scientific">Pseudoalteromonas caenipelagi</name>
    <dbReference type="NCBI Taxonomy" id="2726988"/>
    <lineage>
        <taxon>Bacteria</taxon>
        <taxon>Pseudomonadati</taxon>
        <taxon>Pseudomonadota</taxon>
        <taxon>Gammaproteobacteria</taxon>
        <taxon>Alteromonadales</taxon>
        <taxon>Pseudoalteromonadaceae</taxon>
        <taxon>Pseudoalteromonas</taxon>
    </lineage>
</organism>
<accession>A0A849VAF8</accession>
<evidence type="ECO:0000313" key="2">
    <source>
        <dbReference type="EMBL" id="NOU49848.1"/>
    </source>
</evidence>
<protein>
    <submittedName>
        <fullName evidence="2">Uncharacterized protein</fullName>
    </submittedName>
</protein>
<reference evidence="2 3" key="1">
    <citation type="submission" date="2020-04" db="EMBL/GenBank/DDBJ databases">
        <title>Pseudoalteromonas caenipelagi sp. nov., isolated from a tidal flat.</title>
        <authorList>
            <person name="Park S."/>
            <person name="Yoon J.-H."/>
        </authorList>
    </citation>
    <scope>NUCLEOTIDE SEQUENCE [LARGE SCALE GENOMIC DNA]</scope>
    <source>
        <strain evidence="2 3">JBTF-M23</strain>
    </source>
</reference>
<dbReference type="Proteomes" id="UP000586305">
    <property type="component" value="Unassembled WGS sequence"/>
</dbReference>
<evidence type="ECO:0000256" key="1">
    <source>
        <dbReference type="SAM" id="SignalP"/>
    </source>
</evidence>
<evidence type="ECO:0000313" key="3">
    <source>
        <dbReference type="Proteomes" id="UP000586305"/>
    </source>
</evidence>
<feature type="signal peptide" evidence="1">
    <location>
        <begin position="1"/>
        <end position="22"/>
    </location>
</feature>
<dbReference type="RefSeq" id="WP_171624938.1">
    <property type="nucleotide sequence ID" value="NZ_JABBPG010000002.1"/>
</dbReference>
<keyword evidence="3" id="KW-1185">Reference proteome</keyword>
<sequence length="228" mass="25439">MTNIYISMLTVICCLISSKLHANTSPVMQDAIDNIERVTPIPEQRYHSAFQAIRAGDFEQWLTQQHSNNKLAGFELIDERFATLIATQKITAEHDGVTITLDDHPITTATGFPVSVSQTFKFADNTSATAVLKINVKGTDNKASLGFDNIVFYDKLGRFIPASKHILTRYIKRASSLESLGNTDAVLEHISAVFNGRVEYISYLNKNSTTPTQCDFNQEHKLYSVTCK</sequence>